<evidence type="ECO:0000313" key="2">
    <source>
        <dbReference type="Proteomes" id="UP000176424"/>
    </source>
</evidence>
<gene>
    <name evidence="1" type="ORF">A2397_02070</name>
</gene>
<dbReference type="SUPFAM" id="SSF158446">
    <property type="entry name" value="IVS-encoded protein-like"/>
    <property type="match status" value="1"/>
</dbReference>
<comment type="caution">
    <text evidence="1">The sequence shown here is derived from an EMBL/GenBank/DDBJ whole genome shotgun (WGS) entry which is preliminary data.</text>
</comment>
<protein>
    <recommendedName>
        <fullName evidence="3">Four helix bundle protein</fullName>
    </recommendedName>
</protein>
<name>A0A1F4ZSN1_9BACT</name>
<dbReference type="InterPro" id="IPR012657">
    <property type="entry name" value="23S_rRNA-intervening_sequence"/>
</dbReference>
<accession>A0A1F4ZSN1</accession>
<dbReference type="Proteomes" id="UP000176424">
    <property type="component" value="Unassembled WGS sequence"/>
</dbReference>
<evidence type="ECO:0000313" key="1">
    <source>
        <dbReference type="EMBL" id="OGD09453.1"/>
    </source>
</evidence>
<dbReference type="NCBIfam" id="TIGR02436">
    <property type="entry name" value="four helix bundle protein"/>
    <property type="match status" value="1"/>
</dbReference>
<dbReference type="EMBL" id="MEXR01000032">
    <property type="protein sequence ID" value="OGD09453.1"/>
    <property type="molecule type" value="Genomic_DNA"/>
</dbReference>
<dbReference type="AlphaFoldDB" id="A0A1F4ZSN1"/>
<organism evidence="1 2">
    <name type="scientific">Candidatus Amesbacteria bacterium RIFOXYB1_FULL_44_23</name>
    <dbReference type="NCBI Taxonomy" id="1797263"/>
    <lineage>
        <taxon>Bacteria</taxon>
        <taxon>Candidatus Amesiibacteriota</taxon>
    </lineage>
</organism>
<reference evidence="1 2" key="1">
    <citation type="journal article" date="2016" name="Nat. Commun.">
        <title>Thousands of microbial genomes shed light on interconnected biogeochemical processes in an aquifer system.</title>
        <authorList>
            <person name="Anantharaman K."/>
            <person name="Brown C.T."/>
            <person name="Hug L.A."/>
            <person name="Sharon I."/>
            <person name="Castelle C.J."/>
            <person name="Probst A.J."/>
            <person name="Thomas B.C."/>
            <person name="Singh A."/>
            <person name="Wilkins M.J."/>
            <person name="Karaoz U."/>
            <person name="Brodie E.L."/>
            <person name="Williams K.H."/>
            <person name="Hubbard S.S."/>
            <person name="Banfield J.F."/>
        </authorList>
    </citation>
    <scope>NUCLEOTIDE SEQUENCE [LARGE SCALE GENOMIC DNA]</scope>
</reference>
<dbReference type="InterPro" id="IPR036583">
    <property type="entry name" value="23S_rRNA_IVS_sf"/>
</dbReference>
<dbReference type="Gene3D" id="1.20.1440.60">
    <property type="entry name" value="23S rRNA-intervening sequence"/>
    <property type="match status" value="1"/>
</dbReference>
<dbReference type="Pfam" id="PF05635">
    <property type="entry name" value="23S_rRNA_IVP"/>
    <property type="match status" value="1"/>
</dbReference>
<sequence>MSFKFLNQVLYEQLRQYTKDLFVLTGSFPSYESSGLIPQIRNLGTSLLEDFAESSTRFSESDVPKTLEKCILSIAKITALLDLSFQLKYVNQTTHHKWILASEDLTRRLYDTRKESK</sequence>
<proteinExistence type="predicted"/>
<evidence type="ECO:0008006" key="3">
    <source>
        <dbReference type="Google" id="ProtNLM"/>
    </source>
</evidence>